<comment type="caution">
    <text evidence="6">The sequence shown here is derived from an EMBL/GenBank/DDBJ whole genome shotgun (WGS) entry which is preliminary data.</text>
</comment>
<dbReference type="Proteomes" id="UP000324767">
    <property type="component" value="Unassembled WGS sequence"/>
</dbReference>
<evidence type="ECO:0000256" key="3">
    <source>
        <dbReference type="RuleBase" id="RU003616"/>
    </source>
</evidence>
<feature type="compositionally biased region" description="Basic and acidic residues" evidence="4">
    <location>
        <begin position="160"/>
        <end position="170"/>
    </location>
</feature>
<gene>
    <name evidence="6" type="ORF">FRX48_04081</name>
</gene>
<dbReference type="PROSITE" id="PS01031">
    <property type="entry name" value="SHSP"/>
    <property type="match status" value="1"/>
</dbReference>
<proteinExistence type="inferred from homology"/>
<comment type="similarity">
    <text evidence="2 3">Belongs to the small heat shock protein (HSP20) family.</text>
</comment>
<dbReference type="CDD" id="cd06464">
    <property type="entry name" value="ACD_sHsps-like"/>
    <property type="match status" value="1"/>
</dbReference>
<protein>
    <recommendedName>
        <fullName evidence="5">SHSP domain-containing protein</fullName>
    </recommendedName>
</protein>
<dbReference type="Gene3D" id="2.60.40.790">
    <property type="match status" value="1"/>
</dbReference>
<evidence type="ECO:0000256" key="4">
    <source>
        <dbReference type="SAM" id="MobiDB-lite"/>
    </source>
</evidence>
<sequence>MPSIRYFNQTAPFWDFVASLENSGADCPFFATFGPESREANEQAGWDSPPTLPGGPDNGAPRGRHPPPPEHDRELGPPPHCRSPPLPEHDREGGPSFSRPPPPPEYDRDDVPPFSRPPPPPEHDRDGPSHHPWGPPPFAHHGPPPPGGYGWGRPHHHERRGGPHRGDFGGHRRGGCRGRGGFPFGGPSSFDMNAIAQFFAQQLGGDGRANATNDPAARETDEAGPPTNGKNAGNSKDFTPRADVFDTEDAYVIHLSLPGAKKENVDVSYDADKSEVSVAGVITRPGDEAFLKTLALDEREVGVFERKVRLGSRAHPAGVEVEGIHAKMEDGILIITVPKVDREYVDVTKVDIE</sequence>
<evidence type="ECO:0000256" key="1">
    <source>
        <dbReference type="ARBA" id="ARBA00023016"/>
    </source>
</evidence>
<keyword evidence="1" id="KW-0346">Stress response</keyword>
<dbReference type="SUPFAM" id="SSF49764">
    <property type="entry name" value="HSP20-like chaperones"/>
    <property type="match status" value="1"/>
</dbReference>
<organism evidence="6 7">
    <name type="scientific">Lasallia pustulata</name>
    <dbReference type="NCBI Taxonomy" id="136370"/>
    <lineage>
        <taxon>Eukaryota</taxon>
        <taxon>Fungi</taxon>
        <taxon>Dikarya</taxon>
        <taxon>Ascomycota</taxon>
        <taxon>Pezizomycotina</taxon>
        <taxon>Lecanoromycetes</taxon>
        <taxon>OSLEUM clade</taxon>
        <taxon>Umbilicariomycetidae</taxon>
        <taxon>Umbilicariales</taxon>
        <taxon>Umbilicariaceae</taxon>
        <taxon>Lasallia</taxon>
    </lineage>
</organism>
<dbReference type="InterPro" id="IPR002068">
    <property type="entry name" value="A-crystallin/Hsp20_dom"/>
</dbReference>
<accession>A0A5M8PQY4</accession>
<dbReference type="PANTHER" id="PTHR11527">
    <property type="entry name" value="HEAT-SHOCK PROTEIN 20 FAMILY MEMBER"/>
    <property type="match status" value="1"/>
</dbReference>
<evidence type="ECO:0000313" key="6">
    <source>
        <dbReference type="EMBL" id="KAA6411931.1"/>
    </source>
</evidence>
<dbReference type="InterPro" id="IPR031107">
    <property type="entry name" value="Small_HSP"/>
</dbReference>
<feature type="domain" description="SHSP" evidence="5">
    <location>
        <begin position="233"/>
        <end position="353"/>
    </location>
</feature>
<feature type="compositionally biased region" description="Polar residues" evidence="4">
    <location>
        <begin position="228"/>
        <end position="237"/>
    </location>
</feature>
<dbReference type="AlphaFoldDB" id="A0A5M8PQY4"/>
<feature type="region of interest" description="Disordered" evidence="4">
    <location>
        <begin position="205"/>
        <end position="240"/>
    </location>
</feature>
<evidence type="ECO:0000313" key="7">
    <source>
        <dbReference type="Proteomes" id="UP000324767"/>
    </source>
</evidence>
<feature type="region of interest" description="Disordered" evidence="4">
    <location>
        <begin position="25"/>
        <end position="184"/>
    </location>
</feature>
<feature type="compositionally biased region" description="Pro residues" evidence="4">
    <location>
        <begin position="76"/>
        <end position="86"/>
    </location>
</feature>
<evidence type="ECO:0000256" key="2">
    <source>
        <dbReference type="PROSITE-ProRule" id="PRU00285"/>
    </source>
</evidence>
<feature type="compositionally biased region" description="Pro residues" evidence="4">
    <location>
        <begin position="133"/>
        <end position="147"/>
    </location>
</feature>
<dbReference type="Pfam" id="PF00011">
    <property type="entry name" value="HSP20"/>
    <property type="match status" value="1"/>
</dbReference>
<reference evidence="6 7" key="1">
    <citation type="submission" date="2019-09" db="EMBL/GenBank/DDBJ databases">
        <title>The hologenome of the rock-dwelling lichen Lasallia pustulata.</title>
        <authorList>
            <person name="Greshake Tzovaras B."/>
            <person name="Segers F."/>
            <person name="Bicker A."/>
            <person name="Dal Grande F."/>
            <person name="Otte J."/>
            <person name="Hankeln T."/>
            <person name="Schmitt I."/>
            <person name="Ebersberger I."/>
        </authorList>
    </citation>
    <scope>NUCLEOTIDE SEQUENCE [LARGE SCALE GENOMIC DNA]</scope>
    <source>
        <strain evidence="6">A1-1</strain>
    </source>
</reference>
<dbReference type="EMBL" id="VXIT01000006">
    <property type="protein sequence ID" value="KAA6411931.1"/>
    <property type="molecule type" value="Genomic_DNA"/>
</dbReference>
<evidence type="ECO:0000259" key="5">
    <source>
        <dbReference type="PROSITE" id="PS01031"/>
    </source>
</evidence>
<name>A0A5M8PQY4_9LECA</name>
<dbReference type="InterPro" id="IPR008978">
    <property type="entry name" value="HSP20-like_chaperone"/>
</dbReference>
<dbReference type="OrthoDB" id="5511210at2759"/>